<feature type="transmembrane region" description="Helical" evidence="1">
    <location>
        <begin position="21"/>
        <end position="39"/>
    </location>
</feature>
<dbReference type="InterPro" id="IPR043765">
    <property type="entry name" value="DUF5711"/>
</dbReference>
<dbReference type="STRING" id="290054.SAMN02745114_01272"/>
<gene>
    <name evidence="2" type="ORF">SAMN02745114_01272</name>
</gene>
<evidence type="ECO:0000313" key="3">
    <source>
        <dbReference type="Proteomes" id="UP000190657"/>
    </source>
</evidence>
<protein>
    <submittedName>
        <fullName evidence="2">Uncharacterized protein</fullName>
    </submittedName>
</protein>
<dbReference type="Pfam" id="PF18975">
    <property type="entry name" value="DUF5711"/>
    <property type="match status" value="1"/>
</dbReference>
<dbReference type="EMBL" id="FUWW01000013">
    <property type="protein sequence ID" value="SJZ66654.1"/>
    <property type="molecule type" value="Genomic_DNA"/>
</dbReference>
<dbReference type="RefSeq" id="WP_078768748.1">
    <property type="nucleotide sequence ID" value="NZ_FUWW01000013.1"/>
</dbReference>
<sequence length="392" mass="43876">MPSNERENQRIERKKLKDKKIKKIIWIVLAVIVLLLIVLKICEIDFADIKNRVNSDSISSSVDSDAYPYSVDVRKDSEMQMVNGKFYALTDTSVISIDPVSGNTGYTFDHGYASPVLKSNGNYTCLFDRGGTRVRLDSTTKNLYEKTLDRNLITAVVSKNGTIVYSAFCDDAKSKIVVINKNESKKLEYEVNDGYVTTLAVNSNASKFAFTSVNSKDAFLSSTVHIFNMSNEEMTFEKEFKKSDILDLHFTDSNNLYIVGSDFLSIVKSGKNVEYILKQGSISTVNYCYTSSNELLINYSDFSNSSKSKLDYVKSNGNIKTSIPLKSASKEITSNSNEITVLFHNKICVYSLTSGELKHSVNCDTSVNSAYSLSSRIYVQYGQCIDVIKKDK</sequence>
<evidence type="ECO:0000313" key="2">
    <source>
        <dbReference type="EMBL" id="SJZ66654.1"/>
    </source>
</evidence>
<keyword evidence="1" id="KW-0472">Membrane</keyword>
<name>A0A1T4MIQ1_9FIRM</name>
<keyword evidence="1" id="KW-1133">Transmembrane helix</keyword>
<dbReference type="Proteomes" id="UP000190657">
    <property type="component" value="Unassembled WGS sequence"/>
</dbReference>
<keyword evidence="3" id="KW-1185">Reference proteome</keyword>
<organism evidence="2 3">
    <name type="scientific">Eubacterium coprostanoligenes</name>
    <dbReference type="NCBI Taxonomy" id="290054"/>
    <lineage>
        <taxon>Bacteria</taxon>
        <taxon>Bacillati</taxon>
        <taxon>Bacillota</taxon>
        <taxon>Clostridia</taxon>
        <taxon>Eubacteriales</taxon>
        <taxon>Eubacteriaceae</taxon>
        <taxon>Eubacterium</taxon>
    </lineage>
</organism>
<dbReference type="SUPFAM" id="SSF69322">
    <property type="entry name" value="Tricorn protease domain 2"/>
    <property type="match status" value="1"/>
</dbReference>
<proteinExistence type="predicted"/>
<accession>A0A1T4MIQ1</accession>
<evidence type="ECO:0000256" key="1">
    <source>
        <dbReference type="SAM" id="Phobius"/>
    </source>
</evidence>
<keyword evidence="1" id="KW-0812">Transmembrane</keyword>
<reference evidence="2 3" key="1">
    <citation type="submission" date="2017-02" db="EMBL/GenBank/DDBJ databases">
        <authorList>
            <person name="Peterson S.W."/>
        </authorList>
    </citation>
    <scope>NUCLEOTIDE SEQUENCE [LARGE SCALE GENOMIC DNA]</scope>
    <source>
        <strain evidence="2 3">ATCC 51222</strain>
    </source>
</reference>
<dbReference type="AlphaFoldDB" id="A0A1T4MIQ1"/>